<sequence length="105" mass="12285">MKELLSYKYVGSKFSFVVMGWCLKNNRFTADTHVYRIAGLSGWRPKEATREKTQSHLDAVIPVELKFKLHFFLIQHGRICPASRGVSKEKQRCEDQTEVRKQLQK</sequence>
<comment type="caution">
    <text evidence="1">The sequence shown here is derived from an EMBL/GenBank/DDBJ whole genome shotgun (WGS) entry which is preliminary data.</text>
</comment>
<dbReference type="EMBL" id="MU001493">
    <property type="protein sequence ID" value="KAF2450929.1"/>
    <property type="molecule type" value="Genomic_DNA"/>
</dbReference>
<reference evidence="1" key="1">
    <citation type="journal article" date="2020" name="Stud. Mycol.">
        <title>101 Dothideomycetes genomes: a test case for predicting lifestyles and emergence of pathogens.</title>
        <authorList>
            <person name="Haridas S."/>
            <person name="Albert R."/>
            <person name="Binder M."/>
            <person name="Bloem J."/>
            <person name="Labutti K."/>
            <person name="Salamov A."/>
            <person name="Andreopoulos B."/>
            <person name="Baker S."/>
            <person name="Barry K."/>
            <person name="Bills G."/>
            <person name="Bluhm B."/>
            <person name="Cannon C."/>
            <person name="Castanera R."/>
            <person name="Culley D."/>
            <person name="Daum C."/>
            <person name="Ezra D."/>
            <person name="Gonzalez J."/>
            <person name="Henrissat B."/>
            <person name="Kuo A."/>
            <person name="Liang C."/>
            <person name="Lipzen A."/>
            <person name="Lutzoni F."/>
            <person name="Magnuson J."/>
            <person name="Mondo S."/>
            <person name="Nolan M."/>
            <person name="Ohm R."/>
            <person name="Pangilinan J."/>
            <person name="Park H.-J."/>
            <person name="Ramirez L."/>
            <person name="Alfaro M."/>
            <person name="Sun H."/>
            <person name="Tritt A."/>
            <person name="Yoshinaga Y."/>
            <person name="Zwiers L.-H."/>
            <person name="Turgeon B."/>
            <person name="Goodwin S."/>
            <person name="Spatafora J."/>
            <person name="Crous P."/>
            <person name="Grigoriev I."/>
        </authorList>
    </citation>
    <scope>NUCLEOTIDE SEQUENCE</scope>
    <source>
        <strain evidence="1">CBS 690.94</strain>
    </source>
</reference>
<keyword evidence="2" id="KW-1185">Reference proteome</keyword>
<dbReference type="OrthoDB" id="5607at2759"/>
<proteinExistence type="predicted"/>
<evidence type="ECO:0008006" key="3">
    <source>
        <dbReference type="Google" id="ProtNLM"/>
    </source>
</evidence>
<evidence type="ECO:0000313" key="2">
    <source>
        <dbReference type="Proteomes" id="UP000799764"/>
    </source>
</evidence>
<protein>
    <recommendedName>
        <fullName evidence="3">HhH-GPD domain-containing protein</fullName>
    </recommendedName>
</protein>
<dbReference type="PANTHER" id="PTHR47203">
    <property type="match status" value="1"/>
</dbReference>
<dbReference type="InterPro" id="IPR023170">
    <property type="entry name" value="HhH_base_excis_C"/>
</dbReference>
<dbReference type="SUPFAM" id="SSF48150">
    <property type="entry name" value="DNA-glycosylase"/>
    <property type="match status" value="1"/>
</dbReference>
<dbReference type="Proteomes" id="UP000799764">
    <property type="component" value="Unassembled WGS sequence"/>
</dbReference>
<evidence type="ECO:0000313" key="1">
    <source>
        <dbReference type="EMBL" id="KAF2450929.1"/>
    </source>
</evidence>
<dbReference type="PANTHER" id="PTHR47203:SF1">
    <property type="entry name" value="HYPOTHETICAL BASE EXCISION DNA REPAIR PROTEIN (EUROFUNG)"/>
    <property type="match status" value="1"/>
</dbReference>
<dbReference type="GO" id="GO:0006281">
    <property type="term" value="P:DNA repair"/>
    <property type="evidence" value="ECO:0007669"/>
    <property type="project" value="InterPro"/>
</dbReference>
<name>A0A9P4PXY4_9PLEO</name>
<dbReference type="AlphaFoldDB" id="A0A9P4PXY4"/>
<organism evidence="1 2">
    <name type="scientific">Karstenula rhodostoma CBS 690.94</name>
    <dbReference type="NCBI Taxonomy" id="1392251"/>
    <lineage>
        <taxon>Eukaryota</taxon>
        <taxon>Fungi</taxon>
        <taxon>Dikarya</taxon>
        <taxon>Ascomycota</taxon>
        <taxon>Pezizomycotina</taxon>
        <taxon>Dothideomycetes</taxon>
        <taxon>Pleosporomycetidae</taxon>
        <taxon>Pleosporales</taxon>
        <taxon>Massarineae</taxon>
        <taxon>Didymosphaeriaceae</taxon>
        <taxon>Karstenula</taxon>
    </lineage>
</organism>
<gene>
    <name evidence="1" type="ORF">P171DRAFT_503746</name>
</gene>
<dbReference type="Gene3D" id="1.10.1670.10">
    <property type="entry name" value="Helix-hairpin-Helix base-excision DNA repair enzymes (C-terminal)"/>
    <property type="match status" value="1"/>
</dbReference>
<dbReference type="GO" id="GO:0003824">
    <property type="term" value="F:catalytic activity"/>
    <property type="evidence" value="ECO:0007669"/>
    <property type="project" value="InterPro"/>
</dbReference>
<dbReference type="InterPro" id="IPR011257">
    <property type="entry name" value="DNA_glycosylase"/>
</dbReference>
<accession>A0A9P4PXY4</accession>